<sequence length="85" mass="9591">MEKSDYYLKRSSDQVKRAGKYLNDAINLQNQIAGQLNMAAIFFRTAAGALDLKLCDLCPQEATHNKDGKNYCDNHVPGEKKENKK</sequence>
<protein>
    <submittedName>
        <fullName evidence="2">Uncharacterized protein</fullName>
    </submittedName>
</protein>
<dbReference type="AlphaFoldDB" id="A0A1G1W993"/>
<name>A0A1G1W993_9BACT</name>
<organism evidence="2 3">
    <name type="scientific">Candidatus Woykebacteria bacterium RBG_13_40_7b</name>
    <dbReference type="NCBI Taxonomy" id="1802594"/>
    <lineage>
        <taxon>Bacteria</taxon>
        <taxon>Candidatus Woykeibacteriota</taxon>
    </lineage>
</organism>
<reference evidence="2 3" key="1">
    <citation type="journal article" date="2016" name="Nat. Commun.">
        <title>Thousands of microbial genomes shed light on interconnected biogeochemical processes in an aquifer system.</title>
        <authorList>
            <person name="Anantharaman K."/>
            <person name="Brown C.T."/>
            <person name="Hug L.A."/>
            <person name="Sharon I."/>
            <person name="Castelle C.J."/>
            <person name="Probst A.J."/>
            <person name="Thomas B.C."/>
            <person name="Singh A."/>
            <person name="Wilkins M.J."/>
            <person name="Karaoz U."/>
            <person name="Brodie E.L."/>
            <person name="Williams K.H."/>
            <person name="Hubbard S.S."/>
            <person name="Banfield J.F."/>
        </authorList>
    </citation>
    <scope>NUCLEOTIDE SEQUENCE [LARGE SCALE GENOMIC DNA]</scope>
</reference>
<dbReference type="EMBL" id="MHCQ01000030">
    <property type="protein sequence ID" value="OGY24256.1"/>
    <property type="molecule type" value="Genomic_DNA"/>
</dbReference>
<feature type="compositionally biased region" description="Basic and acidic residues" evidence="1">
    <location>
        <begin position="63"/>
        <end position="85"/>
    </location>
</feature>
<dbReference type="Proteomes" id="UP000177103">
    <property type="component" value="Unassembled WGS sequence"/>
</dbReference>
<proteinExistence type="predicted"/>
<gene>
    <name evidence="2" type="ORF">A2Y57_04195</name>
</gene>
<accession>A0A1G1W993</accession>
<feature type="region of interest" description="Disordered" evidence="1">
    <location>
        <begin position="62"/>
        <end position="85"/>
    </location>
</feature>
<evidence type="ECO:0000256" key="1">
    <source>
        <dbReference type="SAM" id="MobiDB-lite"/>
    </source>
</evidence>
<evidence type="ECO:0000313" key="3">
    <source>
        <dbReference type="Proteomes" id="UP000177103"/>
    </source>
</evidence>
<evidence type="ECO:0000313" key="2">
    <source>
        <dbReference type="EMBL" id="OGY24256.1"/>
    </source>
</evidence>
<comment type="caution">
    <text evidence="2">The sequence shown here is derived from an EMBL/GenBank/DDBJ whole genome shotgun (WGS) entry which is preliminary data.</text>
</comment>